<dbReference type="EMBL" id="CP032317">
    <property type="protein sequence ID" value="AYA35841.1"/>
    <property type="molecule type" value="Genomic_DNA"/>
</dbReference>
<dbReference type="GO" id="GO:0016020">
    <property type="term" value="C:membrane"/>
    <property type="evidence" value="ECO:0007669"/>
    <property type="project" value="InterPro"/>
</dbReference>
<reference evidence="3 4" key="1">
    <citation type="submission" date="2018-09" db="EMBL/GenBank/DDBJ databases">
        <title>Hymenobacter medium sp. nov., isolated from R2A medium.</title>
        <authorList>
            <person name="Yingchao G."/>
        </authorList>
    </citation>
    <scope>NUCLEOTIDE SEQUENCE [LARGE SCALE GENOMIC DNA]</scope>
    <source>
        <strain evidence="4">sh-6</strain>
    </source>
</reference>
<evidence type="ECO:0000313" key="4">
    <source>
        <dbReference type="Proteomes" id="UP000262802"/>
    </source>
</evidence>
<feature type="transmembrane region" description="Helical" evidence="1">
    <location>
        <begin position="21"/>
        <end position="39"/>
    </location>
</feature>
<dbReference type="InterPro" id="IPR050640">
    <property type="entry name" value="Bact_2-comp_sensor_kinase"/>
</dbReference>
<evidence type="ECO:0000256" key="1">
    <source>
        <dbReference type="SAM" id="Phobius"/>
    </source>
</evidence>
<keyword evidence="1" id="KW-0472">Membrane</keyword>
<feature type="domain" description="Signal transduction histidine kinase internal region" evidence="2">
    <location>
        <begin position="168"/>
        <end position="247"/>
    </location>
</feature>
<keyword evidence="3" id="KW-0418">Kinase</keyword>
<evidence type="ECO:0000259" key="2">
    <source>
        <dbReference type="Pfam" id="PF06580"/>
    </source>
</evidence>
<dbReference type="AlphaFoldDB" id="A0A3B7R2I0"/>
<keyword evidence="4" id="KW-1185">Reference proteome</keyword>
<dbReference type="PANTHER" id="PTHR34220:SF7">
    <property type="entry name" value="SENSOR HISTIDINE KINASE YPDA"/>
    <property type="match status" value="1"/>
</dbReference>
<dbReference type="InterPro" id="IPR036890">
    <property type="entry name" value="HATPase_C_sf"/>
</dbReference>
<protein>
    <submittedName>
        <fullName evidence="3">Histidine kinase</fullName>
    </submittedName>
</protein>
<dbReference type="Proteomes" id="UP000262802">
    <property type="component" value="Chromosome"/>
</dbReference>
<keyword evidence="1" id="KW-1133">Transmembrane helix</keyword>
<organism evidence="3 4">
    <name type="scientific">Hymenobacter oligotrophus</name>
    <dbReference type="NCBI Taxonomy" id="2319843"/>
    <lineage>
        <taxon>Bacteria</taxon>
        <taxon>Pseudomonadati</taxon>
        <taxon>Bacteroidota</taxon>
        <taxon>Cytophagia</taxon>
        <taxon>Cytophagales</taxon>
        <taxon>Hymenobacteraceae</taxon>
        <taxon>Hymenobacter</taxon>
    </lineage>
</organism>
<proteinExistence type="predicted"/>
<dbReference type="Pfam" id="PF06580">
    <property type="entry name" value="His_kinase"/>
    <property type="match status" value="1"/>
</dbReference>
<dbReference type="InterPro" id="IPR010559">
    <property type="entry name" value="Sig_transdc_His_kin_internal"/>
</dbReference>
<dbReference type="OrthoDB" id="927174at2"/>
<dbReference type="KEGG" id="hyh:D3Y59_01525"/>
<keyword evidence="3" id="KW-0808">Transferase</keyword>
<dbReference type="GO" id="GO:0000155">
    <property type="term" value="F:phosphorelay sensor kinase activity"/>
    <property type="evidence" value="ECO:0007669"/>
    <property type="project" value="InterPro"/>
</dbReference>
<evidence type="ECO:0000313" key="3">
    <source>
        <dbReference type="EMBL" id="AYA35841.1"/>
    </source>
</evidence>
<dbReference type="PANTHER" id="PTHR34220">
    <property type="entry name" value="SENSOR HISTIDINE KINASE YPDA"/>
    <property type="match status" value="1"/>
</dbReference>
<keyword evidence="1" id="KW-0812">Transmembrane</keyword>
<feature type="transmembrane region" description="Helical" evidence="1">
    <location>
        <begin position="87"/>
        <end position="112"/>
    </location>
</feature>
<dbReference type="Gene3D" id="3.30.565.10">
    <property type="entry name" value="Histidine kinase-like ATPase, C-terminal domain"/>
    <property type="match status" value="1"/>
</dbReference>
<sequence>MVIFTALPRGRQLFAMNDRRIRLIGIPLLSLLIVLLGNGGHLLSWPVFLVSWAVSLLFTAVLWLGNRALWDVLLQCFPEVHQTARRLWWLAVGSLLYTSLATIGLVALMHLLMPRYFSLEPPFVISQIIFDLIPTTVVQLGYESRHFFLQWEQNVRRAEQLQSANQRAQLEALQQQLDPHFLFNSLNTLSALIEPDNEPAQDFVERLADVYRYVLLSRERSLVPLHEELAFVEAYVALQKARLRDNLQVSLAVPEALLAHWVAPLSVQLLIENALKHNEASRQNPLHVHVAATADGWLTVHNARRARTTSLGPSTGMGLRNIRERYALLAPQRPVAVLDEAATFGVRLPLLQPEQLGTEHGNPALLNESSPR</sequence>
<accession>A0A3B7R2I0</accession>
<gene>
    <name evidence="3" type="ORF">D3Y59_01525</name>
</gene>
<feature type="transmembrane region" description="Helical" evidence="1">
    <location>
        <begin position="45"/>
        <end position="66"/>
    </location>
</feature>
<name>A0A3B7R2I0_9BACT</name>